<gene>
    <name evidence="2" type="ORF">BSL78_26820</name>
</gene>
<feature type="compositionally biased region" description="Acidic residues" evidence="1">
    <location>
        <begin position="228"/>
        <end position="244"/>
    </location>
</feature>
<reference evidence="2 3" key="1">
    <citation type="journal article" date="2017" name="PLoS Biol.">
        <title>The sea cucumber genome provides insights into morphological evolution and visceral regeneration.</title>
        <authorList>
            <person name="Zhang X."/>
            <person name="Sun L."/>
            <person name="Yuan J."/>
            <person name="Sun Y."/>
            <person name="Gao Y."/>
            <person name="Zhang L."/>
            <person name="Li S."/>
            <person name="Dai H."/>
            <person name="Hamel J.F."/>
            <person name="Liu C."/>
            <person name="Yu Y."/>
            <person name="Liu S."/>
            <person name="Lin W."/>
            <person name="Guo K."/>
            <person name="Jin S."/>
            <person name="Xu P."/>
            <person name="Storey K.B."/>
            <person name="Huan P."/>
            <person name="Zhang T."/>
            <person name="Zhou Y."/>
            <person name="Zhang J."/>
            <person name="Lin C."/>
            <person name="Li X."/>
            <person name="Xing L."/>
            <person name="Huo D."/>
            <person name="Sun M."/>
            <person name="Wang L."/>
            <person name="Mercier A."/>
            <person name="Li F."/>
            <person name="Yang H."/>
            <person name="Xiang J."/>
        </authorList>
    </citation>
    <scope>NUCLEOTIDE SEQUENCE [LARGE SCALE GENOMIC DNA]</scope>
    <source>
        <strain evidence="2">Shaxun</strain>
        <tissue evidence="2">Muscle</tissue>
    </source>
</reference>
<accession>A0A2G8JKT0</accession>
<protein>
    <submittedName>
        <fullName evidence="2">Uncharacterized protein</fullName>
    </submittedName>
</protein>
<feature type="compositionally biased region" description="Basic residues" evidence="1">
    <location>
        <begin position="266"/>
        <end position="276"/>
    </location>
</feature>
<name>A0A2G8JKT0_STIJA</name>
<keyword evidence="3" id="KW-1185">Reference proteome</keyword>
<dbReference type="Proteomes" id="UP000230750">
    <property type="component" value="Unassembled WGS sequence"/>
</dbReference>
<dbReference type="PANTHER" id="PTHR33480:SF1">
    <property type="entry name" value="TYR RECOMBINASE DOMAIN-CONTAINING PROTEIN"/>
    <property type="match status" value="1"/>
</dbReference>
<sequence length="340" mass="39284">MADASQRMQQSPDRLAWYQLAEATLAKVILFNRRRSGEAERMSLSDYQHIERHVNTDIFDGLSKWEKNLCERLKRVEVRGKRGRKVPVLFTLETGQCVDILVKTREAVGVSKENVYLFAQPNVDSLASLRGHDCLRKLAAQCGAKNPSALTSTKLRKQIGTVSQLFCLKRNEMDILANFLGHDIRVHREYYRLPEDTLQMTKVAKILFAMEKGNMPQPNQALDDMELSLDDCSSDDNEGSDETMEPQLTKKRKHCSSDSGDEAKKPQKLNKKKKGGRNFWSEDESARVKEYFKTDIRLMKVPGKLKCQMFQKEYPLLKNRDWTSIKFKVYNIIQKRRKST</sequence>
<evidence type="ECO:0000313" key="2">
    <source>
        <dbReference type="EMBL" id="PIK36343.1"/>
    </source>
</evidence>
<dbReference type="OrthoDB" id="6783964at2759"/>
<dbReference type="EMBL" id="MRZV01001693">
    <property type="protein sequence ID" value="PIK36343.1"/>
    <property type="molecule type" value="Genomic_DNA"/>
</dbReference>
<feature type="region of interest" description="Disordered" evidence="1">
    <location>
        <begin position="228"/>
        <end position="279"/>
    </location>
</feature>
<proteinExistence type="predicted"/>
<evidence type="ECO:0000256" key="1">
    <source>
        <dbReference type="SAM" id="MobiDB-lite"/>
    </source>
</evidence>
<organism evidence="2 3">
    <name type="scientific">Stichopus japonicus</name>
    <name type="common">Sea cucumber</name>
    <dbReference type="NCBI Taxonomy" id="307972"/>
    <lineage>
        <taxon>Eukaryota</taxon>
        <taxon>Metazoa</taxon>
        <taxon>Echinodermata</taxon>
        <taxon>Eleutherozoa</taxon>
        <taxon>Echinozoa</taxon>
        <taxon>Holothuroidea</taxon>
        <taxon>Aspidochirotacea</taxon>
        <taxon>Aspidochirotida</taxon>
        <taxon>Stichopodidae</taxon>
        <taxon>Apostichopus</taxon>
    </lineage>
</organism>
<comment type="caution">
    <text evidence="2">The sequence shown here is derived from an EMBL/GenBank/DDBJ whole genome shotgun (WGS) entry which is preliminary data.</text>
</comment>
<evidence type="ECO:0000313" key="3">
    <source>
        <dbReference type="Proteomes" id="UP000230750"/>
    </source>
</evidence>
<dbReference type="AlphaFoldDB" id="A0A2G8JKT0"/>
<dbReference type="PANTHER" id="PTHR33480">
    <property type="entry name" value="SET DOMAIN-CONTAINING PROTEIN-RELATED"/>
    <property type="match status" value="1"/>
</dbReference>
<dbReference type="STRING" id="307972.A0A2G8JKT0"/>